<keyword evidence="1" id="KW-1133">Transmembrane helix</keyword>
<proteinExistence type="predicted"/>
<dbReference type="HOGENOM" id="CLU_1056591_0_0_2"/>
<protein>
    <submittedName>
        <fullName evidence="2">Uncharacterized protein</fullName>
    </submittedName>
</protein>
<keyword evidence="3" id="KW-1185">Reference proteome</keyword>
<reference evidence="2 3" key="1">
    <citation type="journal article" date="2014" name="Int. J. Syst. Evol. Microbiol.">
        <title>Methanobacterium paludis sp. nov. and a novel strain of Methanobacterium lacus isolated from northern peatlands.</title>
        <authorList>
            <person name="Cadillo-Quiroz H."/>
            <person name="Brauer S.L."/>
            <person name="Goodson N."/>
            <person name="Yavitt J.B."/>
            <person name="Zinder S.H."/>
        </authorList>
    </citation>
    <scope>NUCLEOTIDE SEQUENCE [LARGE SCALE GENOMIC DNA]</scope>
    <source>
        <strain evidence="3">DSM 25820 / JCM 18151 / SWAN1</strain>
    </source>
</reference>
<dbReference type="KEGG" id="mew:MSWAN_1262"/>
<dbReference type="Proteomes" id="UP000009231">
    <property type="component" value="Chromosome"/>
</dbReference>
<feature type="transmembrane region" description="Helical" evidence="1">
    <location>
        <begin position="12"/>
        <end position="32"/>
    </location>
</feature>
<name>F6D666_METPW</name>
<organism evidence="2 3">
    <name type="scientific">Methanobacterium paludis (strain DSM 25820 / JCM 18151 / SWAN1)</name>
    <dbReference type="NCBI Taxonomy" id="868131"/>
    <lineage>
        <taxon>Archaea</taxon>
        <taxon>Methanobacteriati</taxon>
        <taxon>Methanobacteriota</taxon>
        <taxon>Methanomada group</taxon>
        <taxon>Methanobacteria</taxon>
        <taxon>Methanobacteriales</taxon>
        <taxon>Methanobacteriaceae</taxon>
        <taxon>Methanobacterium</taxon>
    </lineage>
</organism>
<dbReference type="GeneID" id="10668767"/>
<dbReference type="RefSeq" id="WP_013825780.1">
    <property type="nucleotide sequence ID" value="NC_015574.1"/>
</dbReference>
<keyword evidence="1" id="KW-0812">Transmembrane</keyword>
<keyword evidence="1" id="KW-0472">Membrane</keyword>
<sequence>MNILDWLQAYSGLLSFISSIILVVVTGIYVYFTKKIMDTSIRQSNLVSNPVVGIKLGNMGISTVFGPSRRNMDIGLNLTNVGNAPAIEVLVDAEIEYQYTNINGEKIIPARFEPSSIPFIRPGEEVLEENQHNPTFGNTCIAHLFDDKRENSRLNIHRIENNPRKYPYPHSILRVYIYYRNNLGQYFESTYETQFDVGNSIRKAGEPLDFIPPADDETCELRQIFIPRPIFHSGPIKKEKMEKEIIHRDSKRNLCGW</sequence>
<gene>
    <name evidence="2" type="ordered locus">MSWAN_1262</name>
</gene>
<evidence type="ECO:0000256" key="1">
    <source>
        <dbReference type="SAM" id="Phobius"/>
    </source>
</evidence>
<evidence type="ECO:0000313" key="2">
    <source>
        <dbReference type="EMBL" id="AEG18279.1"/>
    </source>
</evidence>
<dbReference type="AlphaFoldDB" id="F6D666"/>
<dbReference type="EMBL" id="CP002772">
    <property type="protein sequence ID" value="AEG18279.1"/>
    <property type="molecule type" value="Genomic_DNA"/>
</dbReference>
<evidence type="ECO:0000313" key="3">
    <source>
        <dbReference type="Proteomes" id="UP000009231"/>
    </source>
</evidence>
<dbReference type="eggNOG" id="arCOG10993">
    <property type="taxonomic scope" value="Archaea"/>
</dbReference>
<accession>F6D666</accession>